<dbReference type="PANTHER" id="PTHR43420:SF12">
    <property type="entry name" value="N-ACETYLTRANSFERASE DOMAIN-CONTAINING PROTEIN"/>
    <property type="match status" value="1"/>
</dbReference>
<dbReference type="InterPro" id="IPR016181">
    <property type="entry name" value="Acyl_CoA_acyltransferase"/>
</dbReference>
<evidence type="ECO:0000313" key="5">
    <source>
        <dbReference type="Proteomes" id="UP001549047"/>
    </source>
</evidence>
<accession>A0ABV2J554</accession>
<dbReference type="EMBL" id="JBEPMB010000010">
    <property type="protein sequence ID" value="MET3615880.1"/>
    <property type="molecule type" value="Genomic_DNA"/>
</dbReference>
<dbReference type="InterPro" id="IPR056935">
    <property type="entry name" value="Rv0428c-like_C"/>
</dbReference>
<dbReference type="Gene3D" id="3.40.630.30">
    <property type="match status" value="1"/>
</dbReference>
<dbReference type="RefSeq" id="WP_354558347.1">
    <property type="nucleotide sequence ID" value="NZ_JBEPMB010000010.1"/>
</dbReference>
<keyword evidence="2" id="KW-0012">Acyltransferase</keyword>
<dbReference type="PANTHER" id="PTHR43420">
    <property type="entry name" value="ACETYLTRANSFERASE"/>
    <property type="match status" value="1"/>
</dbReference>
<dbReference type="SUPFAM" id="SSF55729">
    <property type="entry name" value="Acyl-CoA N-acyltransferases (Nat)"/>
    <property type="match status" value="1"/>
</dbReference>
<sequence length="254" mass="27834">MASLPAVRRLEAAGFRAWPAETVEYEGSWQKRLTPGHATRRANCLVPLDPGDTRDIGERIAGVEAWYAAAGVPMVVKETPLSPRPLIDWLGKNGWSHEGEVSVQTVALAEYAQTTGLDMIPSHDVARFVDACIAVEGGKSRTPRDAMERLFRAIQPETGMFILGETSDHPKAVASCVHDGDMAGLQQVAVASQERRQGLGRQITVAALKWARLRGAVTGWLQVEASNAAALALYADLGFKECYRYRYWRKENAS</sequence>
<organism evidence="4 5">
    <name type="scientific">Rhizobium aquaticum</name>
    <dbReference type="NCBI Taxonomy" id="1549636"/>
    <lineage>
        <taxon>Bacteria</taxon>
        <taxon>Pseudomonadati</taxon>
        <taxon>Pseudomonadota</taxon>
        <taxon>Alphaproteobacteria</taxon>
        <taxon>Hyphomicrobiales</taxon>
        <taxon>Rhizobiaceae</taxon>
        <taxon>Rhizobium/Agrobacterium group</taxon>
        <taxon>Rhizobium</taxon>
    </lineage>
</organism>
<comment type="caution">
    <text evidence="4">The sequence shown here is derived from an EMBL/GenBank/DDBJ whole genome shotgun (WGS) entry which is preliminary data.</text>
</comment>
<gene>
    <name evidence="4" type="ORF">ABID16_004227</name>
</gene>
<dbReference type="InterPro" id="IPR050680">
    <property type="entry name" value="YpeA/RimI_acetyltransf"/>
</dbReference>
<dbReference type="CDD" id="cd04301">
    <property type="entry name" value="NAT_SF"/>
    <property type="match status" value="1"/>
</dbReference>
<evidence type="ECO:0000259" key="3">
    <source>
        <dbReference type="PROSITE" id="PS51186"/>
    </source>
</evidence>
<feature type="domain" description="N-acetyltransferase" evidence="3">
    <location>
        <begin position="114"/>
        <end position="253"/>
    </location>
</feature>
<evidence type="ECO:0000256" key="2">
    <source>
        <dbReference type="ARBA" id="ARBA00023315"/>
    </source>
</evidence>
<keyword evidence="5" id="KW-1185">Reference proteome</keyword>
<protein>
    <submittedName>
        <fullName evidence="4">GNAT superfamily N-acetyltransferase</fullName>
    </submittedName>
</protein>
<name>A0ABV2J554_9HYPH</name>
<dbReference type="Pfam" id="PF24553">
    <property type="entry name" value="Rv0428c_C"/>
    <property type="match status" value="1"/>
</dbReference>
<evidence type="ECO:0000256" key="1">
    <source>
        <dbReference type="ARBA" id="ARBA00022679"/>
    </source>
</evidence>
<dbReference type="InterPro" id="IPR000182">
    <property type="entry name" value="GNAT_dom"/>
</dbReference>
<proteinExistence type="predicted"/>
<evidence type="ECO:0000313" key="4">
    <source>
        <dbReference type="EMBL" id="MET3615880.1"/>
    </source>
</evidence>
<dbReference type="Proteomes" id="UP001549047">
    <property type="component" value="Unassembled WGS sequence"/>
</dbReference>
<keyword evidence="1" id="KW-0808">Transferase</keyword>
<dbReference type="PROSITE" id="PS51186">
    <property type="entry name" value="GNAT"/>
    <property type="match status" value="1"/>
</dbReference>
<reference evidence="4 5" key="1">
    <citation type="submission" date="2024-06" db="EMBL/GenBank/DDBJ databases">
        <title>Genomic Encyclopedia of Type Strains, Phase IV (KMG-IV): sequencing the most valuable type-strain genomes for metagenomic binning, comparative biology and taxonomic classification.</title>
        <authorList>
            <person name="Goeker M."/>
        </authorList>
    </citation>
    <scope>NUCLEOTIDE SEQUENCE [LARGE SCALE GENOMIC DNA]</scope>
    <source>
        <strain evidence="4 5">DSM 29780</strain>
    </source>
</reference>